<keyword evidence="2" id="KW-1185">Reference proteome</keyword>
<gene>
    <name evidence="1" type="ORF">DdX_01093</name>
</gene>
<dbReference type="AlphaFoldDB" id="A0AAD4RDQ7"/>
<reference evidence="1" key="1">
    <citation type="submission" date="2022-01" db="EMBL/GenBank/DDBJ databases">
        <title>Genome Sequence Resource for Two Populations of Ditylenchus destructor, the Migratory Endoparasitic Phytonematode.</title>
        <authorList>
            <person name="Zhang H."/>
            <person name="Lin R."/>
            <person name="Xie B."/>
        </authorList>
    </citation>
    <scope>NUCLEOTIDE SEQUENCE</scope>
    <source>
        <strain evidence="1">BazhouSP</strain>
    </source>
</reference>
<sequence length="171" mass="18353">MQRTPLLACWIRARLPAGRPLGIVCEKKGLDGWVSCAAAPPLPSFPVVFDIVLCPYVCMNVSNLEGTWGSIRCVLVCRPSLEYEPGLAAIFRPSPLICLFCRGPVFLLYCISGGQMATATAFAQTVVCLFVWTCASGNLPPHRLDSRGSCTLIPTPADWPSQGDLAVPLSA</sequence>
<evidence type="ECO:0000313" key="1">
    <source>
        <dbReference type="EMBL" id="KAI1728885.1"/>
    </source>
</evidence>
<organism evidence="1 2">
    <name type="scientific">Ditylenchus destructor</name>
    <dbReference type="NCBI Taxonomy" id="166010"/>
    <lineage>
        <taxon>Eukaryota</taxon>
        <taxon>Metazoa</taxon>
        <taxon>Ecdysozoa</taxon>
        <taxon>Nematoda</taxon>
        <taxon>Chromadorea</taxon>
        <taxon>Rhabditida</taxon>
        <taxon>Tylenchina</taxon>
        <taxon>Tylenchomorpha</taxon>
        <taxon>Sphaerularioidea</taxon>
        <taxon>Anguinidae</taxon>
        <taxon>Anguininae</taxon>
        <taxon>Ditylenchus</taxon>
    </lineage>
</organism>
<comment type="caution">
    <text evidence="1">The sequence shown here is derived from an EMBL/GenBank/DDBJ whole genome shotgun (WGS) entry which is preliminary data.</text>
</comment>
<dbReference type="EMBL" id="JAKKPZ010000001">
    <property type="protein sequence ID" value="KAI1728885.1"/>
    <property type="molecule type" value="Genomic_DNA"/>
</dbReference>
<proteinExistence type="predicted"/>
<dbReference type="Proteomes" id="UP001201812">
    <property type="component" value="Unassembled WGS sequence"/>
</dbReference>
<name>A0AAD4RDQ7_9BILA</name>
<evidence type="ECO:0000313" key="2">
    <source>
        <dbReference type="Proteomes" id="UP001201812"/>
    </source>
</evidence>
<protein>
    <submittedName>
        <fullName evidence="1">Uncharacterized protein</fullName>
    </submittedName>
</protein>
<accession>A0AAD4RDQ7</accession>